<name>A0AB74UG70_9GAMM</name>
<feature type="transmembrane region" description="Helical" evidence="1">
    <location>
        <begin position="98"/>
        <end position="115"/>
    </location>
</feature>
<evidence type="ECO:0000313" key="3">
    <source>
        <dbReference type="EMBL" id="XCJ79760.1"/>
    </source>
</evidence>
<dbReference type="AlphaFoldDB" id="A0AB74UG70"/>
<dbReference type="PANTHER" id="PTHR28008">
    <property type="entry name" value="DOMAIN PROTEIN, PUTATIVE (AFU_ORTHOLOGUE AFUA_3G10980)-RELATED"/>
    <property type="match status" value="1"/>
</dbReference>
<keyword evidence="1" id="KW-0472">Membrane</keyword>
<sequence length="131" mass="14641">MTRQRYGAWRRLAVLAVLVWAIAVAWGSLTPAAEMPRHLPWDKFNHVVGYAGLTLWLGLAVRRWAWARAWLIALVFGLVIEYLQLRVPGRAGGDWEDILANALGATVAALLGARIRRCRRRRAAATATDMP</sequence>
<keyword evidence="1" id="KW-0812">Transmembrane</keyword>
<dbReference type="InterPro" id="IPR006976">
    <property type="entry name" value="VanZ-like"/>
</dbReference>
<organism evidence="3">
    <name type="scientific">Salinicola endophyticus</name>
    <dbReference type="NCBI Taxonomy" id="1949083"/>
    <lineage>
        <taxon>Bacteria</taxon>
        <taxon>Pseudomonadati</taxon>
        <taxon>Pseudomonadota</taxon>
        <taxon>Gammaproteobacteria</taxon>
        <taxon>Oceanospirillales</taxon>
        <taxon>Halomonadaceae</taxon>
        <taxon>Salinicola</taxon>
    </lineage>
</organism>
<dbReference type="PANTHER" id="PTHR28008:SF1">
    <property type="entry name" value="DOMAIN PROTEIN, PUTATIVE (AFU_ORTHOLOGUE AFUA_3G10980)-RELATED"/>
    <property type="match status" value="1"/>
</dbReference>
<dbReference type="NCBIfam" id="NF037970">
    <property type="entry name" value="vanZ_1"/>
    <property type="match status" value="1"/>
</dbReference>
<dbReference type="Pfam" id="PF04892">
    <property type="entry name" value="VanZ"/>
    <property type="match status" value="1"/>
</dbReference>
<reference evidence="3" key="1">
    <citation type="submission" date="2024-06" db="EMBL/GenBank/DDBJ databases">
        <title>Complete genome of Salinicola endophyticus HNIBRBA4755.</title>
        <authorList>
            <person name="Shin S.Y."/>
            <person name="Kang H."/>
            <person name="Song J."/>
        </authorList>
    </citation>
    <scope>NUCLEOTIDE SEQUENCE</scope>
    <source>
        <strain evidence="3">HNIBRBA4755</strain>
    </source>
</reference>
<evidence type="ECO:0000259" key="2">
    <source>
        <dbReference type="Pfam" id="PF04892"/>
    </source>
</evidence>
<feature type="domain" description="VanZ-like" evidence="2">
    <location>
        <begin position="53"/>
        <end position="111"/>
    </location>
</feature>
<proteinExistence type="predicted"/>
<feature type="transmembrane region" description="Helical" evidence="1">
    <location>
        <begin position="43"/>
        <end position="61"/>
    </location>
</feature>
<feature type="transmembrane region" description="Helical" evidence="1">
    <location>
        <begin position="68"/>
        <end position="86"/>
    </location>
</feature>
<dbReference type="RefSeq" id="WP_353980673.1">
    <property type="nucleotide sequence ID" value="NZ_CP159578.1"/>
</dbReference>
<protein>
    <submittedName>
        <fullName evidence="3">VanZ family protein</fullName>
    </submittedName>
</protein>
<evidence type="ECO:0000256" key="1">
    <source>
        <dbReference type="SAM" id="Phobius"/>
    </source>
</evidence>
<gene>
    <name evidence="3" type="ORF">ABV408_00865</name>
</gene>
<keyword evidence="1" id="KW-1133">Transmembrane helix</keyword>
<accession>A0AB74UG70</accession>
<dbReference type="EMBL" id="CP159578">
    <property type="protein sequence ID" value="XCJ79760.1"/>
    <property type="molecule type" value="Genomic_DNA"/>
</dbReference>